<keyword evidence="1" id="KW-0812">Transmembrane</keyword>
<name>A0A2M7UYS2_9BACT</name>
<gene>
    <name evidence="2" type="ORF">COX90_01145</name>
</gene>
<proteinExistence type="predicted"/>
<reference evidence="3" key="1">
    <citation type="submission" date="2017-09" db="EMBL/GenBank/DDBJ databases">
        <title>Depth-based differentiation of microbial function through sediment-hosted aquifers and enrichment of novel symbionts in the deep terrestrial subsurface.</title>
        <authorList>
            <person name="Probst A.J."/>
            <person name="Ladd B."/>
            <person name="Jarett J.K."/>
            <person name="Geller-Mcgrath D.E."/>
            <person name="Sieber C.M.K."/>
            <person name="Emerson J.B."/>
            <person name="Anantharaman K."/>
            <person name="Thomas B.C."/>
            <person name="Malmstrom R."/>
            <person name="Stieglmeier M."/>
            <person name="Klingl A."/>
            <person name="Woyke T."/>
            <person name="Ryan C.M."/>
            <person name="Banfield J.F."/>
        </authorList>
    </citation>
    <scope>NUCLEOTIDE SEQUENCE [LARGE SCALE GENOMIC DNA]</scope>
</reference>
<feature type="transmembrane region" description="Helical" evidence="1">
    <location>
        <begin position="178"/>
        <end position="198"/>
    </location>
</feature>
<comment type="caution">
    <text evidence="2">The sequence shown here is derived from an EMBL/GenBank/DDBJ whole genome shotgun (WGS) entry which is preliminary data.</text>
</comment>
<accession>A0A2M7UYS2</accession>
<dbReference type="AlphaFoldDB" id="A0A2M7UYS2"/>
<keyword evidence="1" id="KW-0472">Membrane</keyword>
<protein>
    <submittedName>
        <fullName evidence="2">Uncharacterized protein</fullName>
    </submittedName>
</protein>
<evidence type="ECO:0000313" key="2">
    <source>
        <dbReference type="EMBL" id="PIZ89090.1"/>
    </source>
</evidence>
<dbReference type="EMBL" id="PFPB01000022">
    <property type="protein sequence ID" value="PIZ89090.1"/>
    <property type="molecule type" value="Genomic_DNA"/>
</dbReference>
<dbReference type="Proteomes" id="UP000230760">
    <property type="component" value="Unassembled WGS sequence"/>
</dbReference>
<evidence type="ECO:0000313" key="3">
    <source>
        <dbReference type="Proteomes" id="UP000230760"/>
    </source>
</evidence>
<organism evidence="2 3">
    <name type="scientific">Candidatus Nealsonbacteria bacterium CG_4_10_14_0_2_um_filter_38_17</name>
    <dbReference type="NCBI Taxonomy" id="1974680"/>
    <lineage>
        <taxon>Bacteria</taxon>
        <taxon>Candidatus Nealsoniibacteriota</taxon>
    </lineage>
</organism>
<keyword evidence="1" id="KW-1133">Transmembrane helix</keyword>
<sequence>MGGSKHYIFKDLFPTTNIPWEQNCDTASQYTPSAWPLHIMSKYGSSPGGEGIINQMLDGIKNILGIGGGGMGFVGLFKLILAFSVVGATFKIFFSLLTKYVMIIMLVITMPFSFLGSALSAQSSPIKPLKALLANTISFPVVSLLLAFAYYFSAPVGATGNLPPFYISEFTSDLAGDVSRGLVAIGILMAIPTILASIDKMFEAQPIAQAGTEQIGGAFRKIPIIGGLMG</sequence>
<evidence type="ECO:0000256" key="1">
    <source>
        <dbReference type="SAM" id="Phobius"/>
    </source>
</evidence>
<feature type="transmembrane region" description="Helical" evidence="1">
    <location>
        <begin position="131"/>
        <end position="152"/>
    </location>
</feature>
<feature type="transmembrane region" description="Helical" evidence="1">
    <location>
        <begin position="63"/>
        <end position="94"/>
    </location>
</feature>
<feature type="transmembrane region" description="Helical" evidence="1">
    <location>
        <begin position="100"/>
        <end position="119"/>
    </location>
</feature>